<feature type="domain" description="Ig-like" evidence="13">
    <location>
        <begin position="2355"/>
        <end position="2445"/>
    </location>
</feature>
<dbReference type="Pfam" id="PF23560">
    <property type="entry name" value="GBD_Hemicentin"/>
    <property type="match status" value="1"/>
</dbReference>
<dbReference type="Pfam" id="PF07679">
    <property type="entry name" value="I-set"/>
    <property type="match status" value="18"/>
</dbReference>
<comment type="subcellular location">
    <subcellularLocation>
        <location evidence="1">Membrane</location>
        <topology evidence="1">Single-pass type I membrane protein</topology>
    </subcellularLocation>
    <subcellularLocation>
        <location evidence="2">Secreted</location>
    </subcellularLocation>
</comment>
<dbReference type="EMBL" id="JAUCMV010000004">
    <property type="protein sequence ID" value="KAK0404398.1"/>
    <property type="molecule type" value="Genomic_DNA"/>
</dbReference>
<dbReference type="InterPro" id="IPR003598">
    <property type="entry name" value="Ig_sub2"/>
</dbReference>
<dbReference type="FunFam" id="2.60.40.10:FF:000503">
    <property type="entry name" value="Hemicentin 1"/>
    <property type="match status" value="3"/>
</dbReference>
<keyword evidence="10" id="KW-1015">Disulfide bond</keyword>
<organism evidence="14 15">
    <name type="scientific">Steinernema hermaphroditum</name>
    <dbReference type="NCBI Taxonomy" id="289476"/>
    <lineage>
        <taxon>Eukaryota</taxon>
        <taxon>Metazoa</taxon>
        <taxon>Ecdysozoa</taxon>
        <taxon>Nematoda</taxon>
        <taxon>Chromadorea</taxon>
        <taxon>Rhabditida</taxon>
        <taxon>Tylenchina</taxon>
        <taxon>Panagrolaimomorpha</taxon>
        <taxon>Strongyloidoidea</taxon>
        <taxon>Steinernematidae</taxon>
        <taxon>Steinernema</taxon>
    </lineage>
</organism>
<evidence type="ECO:0000256" key="3">
    <source>
        <dbReference type="ARBA" id="ARBA00022525"/>
    </source>
</evidence>
<keyword evidence="9" id="KW-0472">Membrane</keyword>
<keyword evidence="11" id="KW-0325">Glycoprotein</keyword>
<keyword evidence="15" id="KW-1185">Reference proteome</keyword>
<proteinExistence type="predicted"/>
<evidence type="ECO:0000256" key="11">
    <source>
        <dbReference type="ARBA" id="ARBA00023180"/>
    </source>
</evidence>
<protein>
    <recommendedName>
        <fullName evidence="13">Ig-like domain-containing protein</fullName>
    </recommendedName>
</protein>
<dbReference type="InterPro" id="IPR036179">
    <property type="entry name" value="Ig-like_dom_sf"/>
</dbReference>
<feature type="domain" description="Ig-like" evidence="13">
    <location>
        <begin position="514"/>
        <end position="598"/>
    </location>
</feature>
<dbReference type="FunFam" id="2.60.40.10:FF:000032">
    <property type="entry name" value="palladin isoform X1"/>
    <property type="match status" value="3"/>
</dbReference>
<dbReference type="InterPro" id="IPR056475">
    <property type="entry name" value="GBD_Hemicentin/VWA7"/>
</dbReference>
<dbReference type="Pfam" id="PF13927">
    <property type="entry name" value="Ig_3"/>
    <property type="match status" value="7"/>
</dbReference>
<name>A0AA39HGJ5_9BILA</name>
<evidence type="ECO:0000313" key="14">
    <source>
        <dbReference type="EMBL" id="KAK0404398.1"/>
    </source>
</evidence>
<evidence type="ECO:0000256" key="10">
    <source>
        <dbReference type="ARBA" id="ARBA00023157"/>
    </source>
</evidence>
<evidence type="ECO:0000256" key="12">
    <source>
        <dbReference type="ARBA" id="ARBA00023319"/>
    </source>
</evidence>
<dbReference type="SMART" id="SM00408">
    <property type="entry name" value="IGc2"/>
    <property type="match status" value="26"/>
</dbReference>
<dbReference type="CDD" id="cd00096">
    <property type="entry name" value="Ig"/>
    <property type="match status" value="7"/>
</dbReference>
<keyword evidence="6" id="KW-0677">Repeat</keyword>
<feature type="domain" description="Ig-like" evidence="13">
    <location>
        <begin position="1154"/>
        <end position="1237"/>
    </location>
</feature>
<dbReference type="Gene3D" id="3.40.50.410">
    <property type="entry name" value="von Willebrand factor, type A domain"/>
    <property type="match status" value="1"/>
</dbReference>
<dbReference type="InterPro" id="IPR003599">
    <property type="entry name" value="Ig_sub"/>
</dbReference>
<dbReference type="GO" id="GO:0050839">
    <property type="term" value="F:cell adhesion molecule binding"/>
    <property type="evidence" value="ECO:0007669"/>
    <property type="project" value="TreeGrafter"/>
</dbReference>
<dbReference type="InterPro" id="IPR007110">
    <property type="entry name" value="Ig-like_dom"/>
</dbReference>
<dbReference type="SMART" id="SM00409">
    <property type="entry name" value="IG"/>
    <property type="match status" value="26"/>
</dbReference>
<evidence type="ECO:0000259" key="13">
    <source>
        <dbReference type="PROSITE" id="PS50835"/>
    </source>
</evidence>
<dbReference type="Proteomes" id="UP001175271">
    <property type="component" value="Unassembled WGS sequence"/>
</dbReference>
<reference evidence="14" key="1">
    <citation type="submission" date="2023-06" db="EMBL/GenBank/DDBJ databases">
        <title>Genomic analysis of the entomopathogenic nematode Steinernema hermaphroditum.</title>
        <authorList>
            <person name="Schwarz E.M."/>
            <person name="Heppert J.K."/>
            <person name="Baniya A."/>
            <person name="Schwartz H.T."/>
            <person name="Tan C.-H."/>
            <person name="Antoshechkin I."/>
            <person name="Sternberg P.W."/>
            <person name="Goodrich-Blair H."/>
            <person name="Dillman A.R."/>
        </authorList>
    </citation>
    <scope>NUCLEOTIDE SEQUENCE</scope>
    <source>
        <strain evidence="14">PS9179</strain>
        <tissue evidence="14">Whole animal</tissue>
    </source>
</reference>
<evidence type="ECO:0000256" key="6">
    <source>
        <dbReference type="ARBA" id="ARBA00022737"/>
    </source>
</evidence>
<dbReference type="InterPro" id="IPR056861">
    <property type="entry name" value="HMCN1-like_VWA"/>
</dbReference>
<dbReference type="InterPro" id="IPR013783">
    <property type="entry name" value="Ig-like_fold"/>
</dbReference>
<dbReference type="PANTHER" id="PTHR11640">
    <property type="entry name" value="NEPHRIN"/>
    <property type="match status" value="1"/>
</dbReference>
<feature type="domain" description="Ig-like" evidence="13">
    <location>
        <begin position="1617"/>
        <end position="1708"/>
    </location>
</feature>
<dbReference type="GO" id="GO:0098609">
    <property type="term" value="P:cell-cell adhesion"/>
    <property type="evidence" value="ECO:0007669"/>
    <property type="project" value="TreeGrafter"/>
</dbReference>
<evidence type="ECO:0000256" key="2">
    <source>
        <dbReference type="ARBA" id="ARBA00004613"/>
    </source>
</evidence>
<dbReference type="CDD" id="cd00198">
    <property type="entry name" value="vWFA"/>
    <property type="match status" value="1"/>
</dbReference>
<keyword evidence="7" id="KW-0130">Cell adhesion</keyword>
<feature type="domain" description="Ig-like" evidence="13">
    <location>
        <begin position="2836"/>
        <end position="2920"/>
    </location>
</feature>
<feature type="domain" description="Ig-like" evidence="13">
    <location>
        <begin position="1242"/>
        <end position="1335"/>
    </location>
</feature>
<evidence type="ECO:0000313" key="15">
    <source>
        <dbReference type="Proteomes" id="UP001175271"/>
    </source>
</evidence>
<feature type="domain" description="Ig-like" evidence="13">
    <location>
        <begin position="1986"/>
        <end position="2071"/>
    </location>
</feature>
<dbReference type="Pfam" id="PF25106">
    <property type="entry name" value="VWA_4"/>
    <property type="match status" value="1"/>
</dbReference>
<feature type="domain" description="Ig-like" evidence="13">
    <location>
        <begin position="874"/>
        <end position="959"/>
    </location>
</feature>
<gene>
    <name evidence="14" type="ORF">QR680_017438</name>
</gene>
<keyword evidence="4" id="KW-0812">Transmembrane</keyword>
<dbReference type="InterPro" id="IPR051275">
    <property type="entry name" value="Cell_adhesion_signaling"/>
</dbReference>
<dbReference type="Gene3D" id="2.60.40.10">
    <property type="entry name" value="Immunoglobulins"/>
    <property type="match status" value="26"/>
</dbReference>
<feature type="domain" description="Ig-like" evidence="13">
    <location>
        <begin position="2261"/>
        <end position="2346"/>
    </location>
</feature>
<feature type="domain" description="Ig-like" evidence="13">
    <location>
        <begin position="968"/>
        <end position="1055"/>
    </location>
</feature>
<comment type="caution">
    <text evidence="14">The sequence shown here is derived from an EMBL/GenBank/DDBJ whole genome shotgun (WGS) entry which is preliminary data.</text>
</comment>
<feature type="domain" description="Ig-like" evidence="13">
    <location>
        <begin position="1060"/>
        <end position="1148"/>
    </location>
</feature>
<feature type="domain" description="Ig-like" evidence="13">
    <location>
        <begin position="1521"/>
        <end position="1612"/>
    </location>
</feature>
<accession>A0AA39HGJ5</accession>
<feature type="domain" description="Ig-like" evidence="13">
    <location>
        <begin position="2452"/>
        <end position="2540"/>
    </location>
</feature>
<feature type="domain" description="Ig-like" evidence="13">
    <location>
        <begin position="2640"/>
        <end position="2732"/>
    </location>
</feature>
<dbReference type="PROSITE" id="PS50835">
    <property type="entry name" value="IG_LIKE"/>
    <property type="match status" value="26"/>
</dbReference>
<feature type="domain" description="Ig-like" evidence="13">
    <location>
        <begin position="693"/>
        <end position="780"/>
    </location>
</feature>
<dbReference type="GO" id="GO:0005886">
    <property type="term" value="C:plasma membrane"/>
    <property type="evidence" value="ECO:0007669"/>
    <property type="project" value="TreeGrafter"/>
</dbReference>
<dbReference type="PANTHER" id="PTHR11640:SF31">
    <property type="entry name" value="IRREGULAR CHIASM C-ROUGHEST PROTEIN-RELATED"/>
    <property type="match status" value="1"/>
</dbReference>
<dbReference type="GO" id="GO:0005576">
    <property type="term" value="C:extracellular region"/>
    <property type="evidence" value="ECO:0007669"/>
    <property type="project" value="UniProtKB-SubCell"/>
</dbReference>
<feature type="domain" description="Ig-like" evidence="13">
    <location>
        <begin position="2076"/>
        <end position="2165"/>
    </location>
</feature>
<feature type="domain" description="Ig-like" evidence="13">
    <location>
        <begin position="1893"/>
        <end position="1981"/>
    </location>
</feature>
<feature type="domain" description="Ig-like" evidence="13">
    <location>
        <begin position="2550"/>
        <end position="2631"/>
    </location>
</feature>
<feature type="domain" description="Ig-like" evidence="13">
    <location>
        <begin position="2737"/>
        <end position="2832"/>
    </location>
</feature>
<keyword evidence="5" id="KW-0732">Signal</keyword>
<feature type="domain" description="Ig-like" evidence="13">
    <location>
        <begin position="1338"/>
        <end position="1426"/>
    </location>
</feature>
<feature type="domain" description="Ig-like" evidence="13">
    <location>
        <begin position="1804"/>
        <end position="1888"/>
    </location>
</feature>
<dbReference type="GO" id="GO:0005911">
    <property type="term" value="C:cell-cell junction"/>
    <property type="evidence" value="ECO:0007669"/>
    <property type="project" value="TreeGrafter"/>
</dbReference>
<keyword evidence="3" id="KW-0964">Secreted</keyword>
<keyword evidence="12" id="KW-0393">Immunoglobulin domain</keyword>
<feature type="domain" description="Ig-like" evidence="13">
    <location>
        <begin position="1428"/>
        <end position="1516"/>
    </location>
</feature>
<evidence type="ECO:0000256" key="9">
    <source>
        <dbReference type="ARBA" id="ARBA00023136"/>
    </source>
</evidence>
<evidence type="ECO:0000256" key="7">
    <source>
        <dbReference type="ARBA" id="ARBA00022889"/>
    </source>
</evidence>
<feature type="domain" description="Ig-like" evidence="13">
    <location>
        <begin position="604"/>
        <end position="688"/>
    </location>
</feature>
<evidence type="ECO:0000256" key="5">
    <source>
        <dbReference type="ARBA" id="ARBA00022729"/>
    </source>
</evidence>
<evidence type="ECO:0000256" key="4">
    <source>
        <dbReference type="ARBA" id="ARBA00022692"/>
    </source>
</evidence>
<sequence length="2927" mass="320908">MTGPSDRSNLSSFHCPAPLGLYFVLSPADSPHHEEPDLLAPSGPPGTLPLIPCIQNPFESPRSSEKKDAPEILIEMAPDAPRILCAALVLAALSATMANVYVNPTPLANAELPPAGMTSLAFVFDKTGSMYDDLQQVRTGAKRIFETVFKQHRRLIHNYVLVAFHDPEVDPPFVSSDPIAFQAELGRVHVNGGGDCPEMTLGGIKKALEVSLPASYIYVFTDALSKDYHLEDQVVGLIQQKQSSVVFVMTGDCGNRTHPGYIVFEKIAAASFGQVFHLTKADVKTVLEYVRSSIAQRKVHVLYEVRERGGANQRAIPIDSGMTELTLSLAGQREDGDFLEMTLIDPKGNKVERSQYANESGTIDLRNVKLMKISDPLPGVWRIHTSSRLKHTLRIFGHGTIDFKYGFAAKPVSRIQLTHNQPVASQPTFLHVNLTGLEAPGRAQEISLVDFHGKVLYSAKAKRDSAAPHLFYVGPFTPPSDDLFFVKVAGEDAKAFDFQRIAPTSVSSIRATGPRAYMAETTTTTVLGSVNLTCSVESRSPFTVYWKRGGQTIGGPLFYQSSEVAIWPLHQVTQANRGHYECFVAGEHGNHSAKTFLDTREPPPYISALRDEAVVREAPAFVHCQTQSSGHVFYEWRKNGRLVANSSRLAVYPNGTLHIFAAQHTDEGEYECHVRTPGGVASGTARLTVLERPFATVAPKTLHFVPSREFKLSCDVSGTPRPETQWFFRGKRLTHDNKYYISYRGDLIVRSANSEDVGVYECRAVNPAGEATDFSSVYLAVPPKVRMVEGRKMFGRGEAVVLDCQVLGGSPQPRIIWFKGGHTLHNNAYIKISGESRLTIQGVRESDAGNYSCMAENIAGRDAATTFFEVGTVPTIVGLSEQVRAHIERKLLLPCRAIGYPAPKTQWKRNGVPVEEIDTIRYNVLSDGSLRINSVLIEDQTYFTCTAKNSFGAQDKNVHVIVEGLVSPVLSHVSPEMQMIQGQDLRLSCHILIGTPKPKIEWFRDGRLLEESSNIIIQGGGASVLLRGGRPELEGLYTCAASNAGGNATVNINIQLIKPPTIAGAAPQPEEVAVQNGDTLRIPCDVTAYPRPAVEWSLDDRPISANSAEYTIAPDFALHIHKLSEEHVGRFMCRVKNAAGEAQKATIVEVHAPPVIAPAQTSYNLIKGESVVLPCEVKIGKPAPEIAWFFENEPVAEELVDDDGSLFVDGVDERRRGKYRCVARNAIGRDERVLTVTVHTAPQIEGSRERKTVVLKVNETAVLPCPANAHPPPRRVWSYEGQRIYRATHLGSRVQHTPEGVFVLEGVQIKHSGTYVCHVSNLAGSDNITYHLTVQEPPRIVSDVPDVVDVVLDLYLEVPCRAIGIPDPHISWEKDGFAISSDSDQTIDADGTLRIPNVQVRHKGVYRCMAINVAGSDARTTQVVVQEPPVILERTKDERTEIEGTRIELRCFVSANPPAMVTWRYKGLEISSDNERFTQLPDGTLVVEEVRADDLGFYTCRAENIAGFDEKNIRLTVISVPEIPDFEKLAVEKYVLGDSFSLFCPVISTPLPDIFWEFDGHPIAESAADKHLVVSEDRRRLHVNQSRVADVGVYKCVARNKAGQTEKSFQIDINVPPTIDEAYFKRHIRALEESAVEIGCPVTGHPTPKITWFVDGVILNREKPQKGMVLSEDGALIAIANVQTFHEGTFLCFSTNDAGSLDVDVELIVLAAPKVGADETVEAKSGQPATLVCDVENDDEKTSIIWLFNGTEKLPETVQVPHNRRRLFILSATPKAHRGRFECRVRNSIGGASKFFDLAVLEAPEFVEKHVDSSVQLVLGAEGTLSCAALGFPEPSVEWRRRGELVVEGLEKGGHELRVTGATGADVERFTCEAKNSVGVVSRDFFVQTILPPKKAPDAAEQEALEVIEGHAVSLVCPIVSLGEGLAVEWLKDGKPTEDALSMTADRIRLVVVNAKPKDRGVYTCVARNAAGQASHAFDLEVIAPPRIEGSTIEVISVLEGRQLQMACMANGEPKPTIAWTKKGTALVEHVERLSDGQIVVVREVRLEDGGNYVCHVENKAGVVEKTFAIDVVAKPRLVGSEAVNTVEGHRGAPFTFECLETTQSSVEILWLRDEIPIVTTVDGPKVMAGGRTLHIPHLDPEDDGVYTCVARNEAGEAKRAFKLDVLVPPKIINEGGRHTIIENNSLVLPCEVEGNPRPRIGWTKDGRPADAFNGLQTLNDGQQLKILSASEAARGVYLCTASNKVAAVDISFDVDVMTRPTLSQDVEDTIEVDQRENAYFTCPLVDKNFQGEILWTRDFTQITVDGVKYHLSKSATRLHLLEAQVEDEGTYSCSVKNEAGETRIDFRLVVNTSPVIGMLEKDKNRTVVENGTMTISCVATGKPEPTIEWYKDGELLVPENVTRKIRHGRIGEAGISISRIQKPDAGRYTCEAKNKAGIAEQDVSVFVMTPPQIERQGIPAEVSGELEKRLTMSCPAFGVPTPSVTWLKAGRPLDNENDIYFSANGQKLHFIRLSREDASKYTCIAKNAAGEDKRDFVLRLLEEPRIEGPNIMRRIQTNAGRTATIVCPATGSPEPTISWLRNGKALEKGTSERFVLLDGGRQLQIVDARASDAARYTCIATNVVGTADLDALLIIVAKPSIQGEAAETREIVLNRAFHLLCDVEGTEPIDIEWQRLGRALEISLKGGSNYLQISMRGKKMDILSARREDEGRVSCVARNDAGEARKHFDLVLLVPPTINDSLSSDPVQTAIPGQPFNVSCHVEAIPEAHIEWSLDGKPLAPASEGAEDALYVALDGGQTLWVRRSAEKGIGKFTCRASNKAGSAQREFFIRTTGPPVVDQAEQKLEVAVDEFVVLDCKVQAGAGNVSAAWFLADAPLKESKALRVAGTKVELRKVRLSDSGKYACVVRNEAGEAKKTFHLHVQERK</sequence>
<evidence type="ECO:0000256" key="1">
    <source>
        <dbReference type="ARBA" id="ARBA00004479"/>
    </source>
</evidence>
<feature type="domain" description="Ig-like" evidence="13">
    <location>
        <begin position="1713"/>
        <end position="1799"/>
    </location>
</feature>
<dbReference type="FunFam" id="2.60.40.10:FF:000017">
    <property type="entry name" value="Down syndrome cell adhesion molecule b"/>
    <property type="match status" value="1"/>
</dbReference>
<dbReference type="InterPro" id="IPR013098">
    <property type="entry name" value="Ig_I-set"/>
</dbReference>
<dbReference type="SUPFAM" id="SSF48726">
    <property type="entry name" value="Immunoglobulin"/>
    <property type="match status" value="26"/>
</dbReference>
<feature type="domain" description="Ig-like" evidence="13">
    <location>
        <begin position="783"/>
        <end position="871"/>
    </location>
</feature>
<dbReference type="InterPro" id="IPR036465">
    <property type="entry name" value="vWFA_dom_sf"/>
</dbReference>
<evidence type="ECO:0000256" key="8">
    <source>
        <dbReference type="ARBA" id="ARBA00022989"/>
    </source>
</evidence>
<keyword evidence="8" id="KW-1133">Transmembrane helix</keyword>
<dbReference type="SUPFAM" id="SSF53300">
    <property type="entry name" value="vWA-like"/>
    <property type="match status" value="1"/>
</dbReference>
<feature type="domain" description="Ig-like" evidence="13">
    <location>
        <begin position="2170"/>
        <end position="2252"/>
    </location>
</feature>